<keyword evidence="4 6" id="KW-0378">Hydrolase</keyword>
<dbReference type="Gene3D" id="3.40.50.200">
    <property type="entry name" value="Peptidase S8/S53 domain"/>
    <property type="match status" value="1"/>
</dbReference>
<keyword evidence="10" id="KW-1185">Reference proteome</keyword>
<protein>
    <submittedName>
        <fullName evidence="9">Alpha/beta fold hydrolase</fullName>
    </submittedName>
</protein>
<dbReference type="Pfam" id="PF00041">
    <property type="entry name" value="fn3"/>
    <property type="match status" value="1"/>
</dbReference>
<dbReference type="EMBL" id="RHLK01000001">
    <property type="protein sequence ID" value="MVO98169.1"/>
    <property type="molecule type" value="Genomic_DNA"/>
</dbReference>
<evidence type="ECO:0000256" key="4">
    <source>
        <dbReference type="ARBA" id="ARBA00022801"/>
    </source>
</evidence>
<comment type="similarity">
    <text evidence="1 6">Belongs to the peptidase S8 family.</text>
</comment>
<dbReference type="InterPro" id="IPR050131">
    <property type="entry name" value="Peptidase_S8_subtilisin-like"/>
</dbReference>
<dbReference type="Gene3D" id="2.60.40.10">
    <property type="entry name" value="Immunoglobulins"/>
    <property type="match status" value="2"/>
</dbReference>
<dbReference type="GO" id="GO:0006508">
    <property type="term" value="P:proteolysis"/>
    <property type="evidence" value="ECO:0007669"/>
    <property type="project" value="UniProtKB-KW"/>
</dbReference>
<dbReference type="NCBIfam" id="NF047446">
    <property type="entry name" value="barrel_OmpL47"/>
    <property type="match status" value="5"/>
</dbReference>
<evidence type="ECO:0000256" key="7">
    <source>
        <dbReference type="SAM" id="SignalP"/>
    </source>
</evidence>
<keyword evidence="7" id="KW-0732">Signal</keyword>
<feature type="active site" description="Charge relay system" evidence="6">
    <location>
        <position position="224"/>
    </location>
</feature>
<evidence type="ECO:0000256" key="1">
    <source>
        <dbReference type="ARBA" id="ARBA00011073"/>
    </source>
</evidence>
<feature type="domain" description="Fibronectin type-III" evidence="8">
    <location>
        <begin position="1652"/>
        <end position="1738"/>
    </location>
</feature>
<dbReference type="SUPFAM" id="SSF53474">
    <property type="entry name" value="alpha/beta-Hydrolases"/>
    <property type="match status" value="1"/>
</dbReference>
<dbReference type="PROSITE" id="PS00136">
    <property type="entry name" value="SUBTILASE_ASP"/>
    <property type="match status" value="1"/>
</dbReference>
<feature type="signal peptide" evidence="7">
    <location>
        <begin position="1"/>
        <end position="30"/>
    </location>
</feature>
<dbReference type="RefSeq" id="WP_157332103.1">
    <property type="nucleotide sequence ID" value="NZ_RHLK01000001.1"/>
</dbReference>
<dbReference type="PANTHER" id="PTHR43806">
    <property type="entry name" value="PEPTIDASE S8"/>
    <property type="match status" value="1"/>
</dbReference>
<dbReference type="Gene3D" id="3.30.70.80">
    <property type="entry name" value="Peptidase S8 propeptide/proteinase inhibitor I9"/>
    <property type="match status" value="1"/>
</dbReference>
<dbReference type="GO" id="GO:0006629">
    <property type="term" value="P:lipid metabolic process"/>
    <property type="evidence" value="ECO:0007669"/>
    <property type="project" value="InterPro"/>
</dbReference>
<feature type="active site" description="Charge relay system" evidence="6">
    <location>
        <position position="195"/>
    </location>
</feature>
<keyword evidence="3" id="KW-0479">Metal-binding</keyword>
<dbReference type="InterPro" id="IPR029058">
    <property type="entry name" value="AB_hydrolase_fold"/>
</dbReference>
<dbReference type="InterPro" id="IPR036852">
    <property type="entry name" value="Peptidase_S8/S53_dom_sf"/>
</dbReference>
<proteinExistence type="inferred from homology"/>
<dbReference type="InterPro" id="IPR003386">
    <property type="entry name" value="LACT/PDAT_acylTrfase"/>
</dbReference>
<dbReference type="OrthoDB" id="2486223at2"/>
<dbReference type="Pfam" id="PF00082">
    <property type="entry name" value="Peptidase_S8"/>
    <property type="match status" value="1"/>
</dbReference>
<evidence type="ECO:0000313" key="9">
    <source>
        <dbReference type="EMBL" id="MVO98169.1"/>
    </source>
</evidence>
<evidence type="ECO:0000256" key="5">
    <source>
        <dbReference type="ARBA" id="ARBA00022825"/>
    </source>
</evidence>
<dbReference type="InterPro" id="IPR037045">
    <property type="entry name" value="S8pro/Inhibitor_I9_sf"/>
</dbReference>
<dbReference type="PRINTS" id="PR00723">
    <property type="entry name" value="SUBTILISIN"/>
</dbReference>
<organism evidence="9 10">
    <name type="scientific">Paenibacillus lutrae</name>
    <dbReference type="NCBI Taxonomy" id="2078573"/>
    <lineage>
        <taxon>Bacteria</taxon>
        <taxon>Bacillati</taxon>
        <taxon>Bacillota</taxon>
        <taxon>Bacilli</taxon>
        <taxon>Bacillales</taxon>
        <taxon>Paenibacillaceae</taxon>
        <taxon>Paenibacillus</taxon>
    </lineage>
</organism>
<dbReference type="SMART" id="SM00060">
    <property type="entry name" value="FN3"/>
    <property type="match status" value="1"/>
</dbReference>
<evidence type="ECO:0000259" key="8">
    <source>
        <dbReference type="PROSITE" id="PS50853"/>
    </source>
</evidence>
<dbReference type="GO" id="GO:0008374">
    <property type="term" value="F:O-acyltransferase activity"/>
    <property type="evidence" value="ECO:0007669"/>
    <property type="project" value="InterPro"/>
</dbReference>
<dbReference type="GO" id="GO:0004252">
    <property type="term" value="F:serine-type endopeptidase activity"/>
    <property type="evidence" value="ECO:0007669"/>
    <property type="project" value="UniProtKB-UniRule"/>
</dbReference>
<feature type="chain" id="PRO_5030809604" evidence="7">
    <location>
        <begin position="31"/>
        <end position="1738"/>
    </location>
</feature>
<dbReference type="InterPro" id="IPR058094">
    <property type="entry name" value="Ig-like_OmpL47-like"/>
</dbReference>
<dbReference type="GO" id="GO:0046872">
    <property type="term" value="F:metal ion binding"/>
    <property type="evidence" value="ECO:0007669"/>
    <property type="project" value="UniProtKB-KW"/>
</dbReference>
<dbReference type="SUPFAM" id="SSF49265">
    <property type="entry name" value="Fibronectin type III"/>
    <property type="match status" value="1"/>
</dbReference>
<evidence type="ECO:0000256" key="3">
    <source>
        <dbReference type="ARBA" id="ARBA00022723"/>
    </source>
</evidence>
<dbReference type="InterPro" id="IPR003961">
    <property type="entry name" value="FN3_dom"/>
</dbReference>
<evidence type="ECO:0000313" key="10">
    <source>
        <dbReference type="Proteomes" id="UP000490800"/>
    </source>
</evidence>
<dbReference type="InterPro" id="IPR000209">
    <property type="entry name" value="Peptidase_S8/S53_dom"/>
</dbReference>
<dbReference type="InterPro" id="IPR013783">
    <property type="entry name" value="Ig-like_fold"/>
</dbReference>
<name>A0A7X3FEJ2_9BACL</name>
<dbReference type="InterPro" id="IPR023827">
    <property type="entry name" value="Peptidase_S8_Asp-AS"/>
</dbReference>
<dbReference type="InterPro" id="IPR036116">
    <property type="entry name" value="FN3_sf"/>
</dbReference>
<dbReference type="InterPro" id="IPR015500">
    <property type="entry name" value="Peptidase_S8_subtilisin-rel"/>
</dbReference>
<dbReference type="CDD" id="cd00063">
    <property type="entry name" value="FN3"/>
    <property type="match status" value="1"/>
</dbReference>
<dbReference type="Pfam" id="PF02450">
    <property type="entry name" value="LCAT"/>
    <property type="match status" value="1"/>
</dbReference>
<dbReference type="SUPFAM" id="SSF52743">
    <property type="entry name" value="Subtilisin-like"/>
    <property type="match status" value="1"/>
</dbReference>
<dbReference type="InterPro" id="IPR034202">
    <property type="entry name" value="Subtilisin_Carlsberg-like"/>
</dbReference>
<sequence>MKQKHVFRFGMVCLAFAIMFTFGLSAPVQALNTTYSNLIPGSVYDLPVPDETITNTVYDLPLPNETITNAVYTSPKVTSKYLIKFRNQTDKEREAARIKKYADNRALKKTSYFDEYKYLSVIALELTEDEYEAYHSRQDVEFIEPDHKVTLLDTQQKNHLYPEDEKTSWGYNLLAAGSLAEQGIQGKNVRIGVIDTGIDGSHEDLQVDGGTSFYSSFNQDENGHGTQMAGIIAAQLNGIGTKGLSPAAQLFSIKALDRSGTGNYSDIIAGIDWAIENKMNILNMSFGGQNPSPSLLEALRKARQAGILIIAPSGNNGTTQLLYPAAYAAVMSVGSVDTSLKRSSFSNFSDQLELSAPGESIITSNANDQYMTVSGTSAAAAHATASAALVWSVHPNWHADDVRKALINTADANAGTQNIGYGVIQPINVIHEQYKRNINLRADEDNSLTGLPSGNVHIQSTHLSSDKTVTTVKSSVRVSFRYDDQPHPTRVVATDSNGKTVDFKFFDSAMTGVWDFIPYEPGIFRIQAFPVDAPDYPSNTITITVNPAAPLDTIAPVVEFNLETNDKIQIGTAYTVSFKATDNVGIAKFRVLLDNNEFAIVQGTATWNPTTRGVHQFTVIAEDTSGNVTEKNFDYTVFSRGRVVLIPGVTGSELYNKDESLKQLWPIPSNIFSVLGDLSMNSDGSSKKNIVHGPPVFFVYNPMKVTLENEGFDVTDFGYDWRVDVADTARRLQALVETLPEEKVTIVAHSMGGLVAKKFAQSNASRINKIVYIGVPFLGSASSFQVSQNGLFDIPLFAQLSINMTSAYQLLPPEAHFQLTNSPYLETKFTRWFGRRDIKKLTTYQQTVDILTGRGTNGAAIDWFNESLYRKAEQLHSSIRVNPEVDSYYIVGTRSETPGLIQLGFSETGPFSNKYSYDGISDISMLDGDGTVTITSATMNFLTPEAKTYYIERAEHKALPSKDAVMQLTANILKNISDLPNGILKKPNLNDKSLKLLIECPVDLHVYDAAGNHDGRVNNLEQYESNIPGSSYNVLGDKKLVALNDGTYSVKLVGTGWGKMTLTYFAYDEKYNKQKTIKFEEVAVTPSTVMNTQININGTHTLQVDENGDGIIERTLQPSVVLDAEGSNDSINPKVFYQLTGSMGLKDWYSSDVTVNLTGFDSGSGLRDILYSVNSGEFRKYAAPFKINQDGDYHFTAFALDKNNNHSDIIEFDVHIDKKPPLPPIATTDYTDWTNRDVTVTLNLGDKQDHNVKLEYQLNGAGEWYTYSGPFQISTDGVTSILARATDWAGNGSAKVTSKVYIDRKQPTTPILQTTSTEWTEDNVKITVAAGKDLESGVRGAQYKVGATGIWNDYTVPFVVTAEGETFIYGRTVDNAGNVSAETIVPVRIDRTSPIPPVLSPNINEWTNKDTLIKLQHGWDAASGVSKSQYRLRENDVWTEYSRPITITSEGETKIYARSIDKLGHIGASSDITIRIDKTAPSTPLLTISNSKWTTSNVPFSVVSGKDFLSGVYRTEYKQNSGNWTEYVSPVTVETEGITTVYVRTIDRAGNVSLEVSGTIQIDRTEPSPTIMLNNLEWQNTKATFHLSTGNETGSGVAKQQYKIGTNGLWVDYSLMVPFNMEGMTPVFARAIDKLSNMSPESVAYIKIDKTPPSMPNNLISTGKTTNTISLSWGASNDSISYVKGYEIYQGNTLVAYTAETNYTVSGLVSKKSHMFTIKARDAAGNVAPSNPLTVTTN</sequence>
<reference evidence="9 10" key="1">
    <citation type="journal article" date="2019" name="Microorganisms">
        <title>Paenibacillus lutrae sp. nov., A Chitinolytic Species Isolated from A River Otter in Castril Natural Park, Granada, Spain.</title>
        <authorList>
            <person name="Rodriguez M."/>
            <person name="Reina J.C."/>
            <person name="Bejar V."/>
            <person name="Llamas I."/>
        </authorList>
    </citation>
    <scope>NUCLEOTIDE SEQUENCE [LARGE SCALE GENOMIC DNA]</scope>
    <source>
        <strain evidence="9 10">N10</strain>
    </source>
</reference>
<dbReference type="CDD" id="cd07477">
    <property type="entry name" value="Peptidases_S8_Subtilisin_subset"/>
    <property type="match status" value="1"/>
</dbReference>
<dbReference type="Proteomes" id="UP000490800">
    <property type="component" value="Unassembled WGS sequence"/>
</dbReference>
<keyword evidence="2 6" id="KW-0645">Protease</keyword>
<accession>A0A7X3FEJ2</accession>
<dbReference type="Gene3D" id="3.40.50.1820">
    <property type="entry name" value="alpha/beta hydrolase"/>
    <property type="match status" value="1"/>
</dbReference>
<keyword evidence="5 6" id="KW-0720">Serine protease</keyword>
<comment type="caution">
    <text evidence="9">The sequence shown here is derived from an EMBL/GenBank/DDBJ whole genome shotgun (WGS) entry which is preliminary data.</text>
</comment>
<dbReference type="PANTHER" id="PTHR43806:SF11">
    <property type="entry name" value="CEREVISIN-RELATED"/>
    <property type="match status" value="1"/>
</dbReference>
<dbReference type="PROSITE" id="PS51892">
    <property type="entry name" value="SUBTILASE"/>
    <property type="match status" value="1"/>
</dbReference>
<evidence type="ECO:0000256" key="2">
    <source>
        <dbReference type="ARBA" id="ARBA00022670"/>
    </source>
</evidence>
<dbReference type="PROSITE" id="PS50853">
    <property type="entry name" value="FN3"/>
    <property type="match status" value="1"/>
</dbReference>
<gene>
    <name evidence="9" type="ORF">EDM21_01195</name>
</gene>
<evidence type="ECO:0000256" key="6">
    <source>
        <dbReference type="PROSITE-ProRule" id="PRU01240"/>
    </source>
</evidence>
<feature type="active site" description="Charge relay system" evidence="6">
    <location>
        <position position="377"/>
    </location>
</feature>